<organism evidence="1">
    <name type="scientific">marine metagenome</name>
    <dbReference type="NCBI Taxonomy" id="408172"/>
    <lineage>
        <taxon>unclassified sequences</taxon>
        <taxon>metagenomes</taxon>
        <taxon>ecological metagenomes</taxon>
    </lineage>
</organism>
<accession>A0A381NSY2</accession>
<gene>
    <name evidence="1" type="ORF">METZ01_LOCUS10514</name>
</gene>
<name>A0A381NSY2_9ZZZZ</name>
<evidence type="ECO:0000313" key="1">
    <source>
        <dbReference type="EMBL" id="SUZ57660.1"/>
    </source>
</evidence>
<feature type="non-terminal residue" evidence="1">
    <location>
        <position position="1"/>
    </location>
</feature>
<protein>
    <submittedName>
        <fullName evidence="1">Uncharacterized protein</fullName>
    </submittedName>
</protein>
<sequence>VVAPVFPRDWIGRLSLDVDRVGAYGYWPDVRLTVYSG</sequence>
<reference evidence="1" key="1">
    <citation type="submission" date="2018-05" db="EMBL/GenBank/DDBJ databases">
        <authorList>
            <person name="Lanie J.A."/>
            <person name="Ng W.-L."/>
            <person name="Kazmierczak K.M."/>
            <person name="Andrzejewski T.M."/>
            <person name="Davidsen T.M."/>
            <person name="Wayne K.J."/>
            <person name="Tettelin H."/>
            <person name="Glass J.I."/>
            <person name="Rusch D."/>
            <person name="Podicherti R."/>
            <person name="Tsui H.-C.T."/>
            <person name="Winkler M.E."/>
        </authorList>
    </citation>
    <scope>NUCLEOTIDE SEQUENCE</scope>
</reference>
<proteinExistence type="predicted"/>
<dbReference type="AlphaFoldDB" id="A0A381NSY2"/>
<dbReference type="EMBL" id="UINC01000571">
    <property type="protein sequence ID" value="SUZ57660.1"/>
    <property type="molecule type" value="Genomic_DNA"/>
</dbReference>